<dbReference type="AlphaFoldDB" id="A0A2C9KFV7"/>
<feature type="region of interest" description="Disordered" evidence="1">
    <location>
        <begin position="20"/>
        <end position="89"/>
    </location>
</feature>
<sequence>MKKTTYFSIIGEVSKMTKEKGLHPTSPIHVHADDTHVHVKKGKKKTTLAKSSSNSRLQKATASSRARARSVSPPSKSGPWVPAPGKATRGGRISWQVSLFNATITLLV</sequence>
<dbReference type="KEGG" id="bgt:106067766"/>
<name>A0A2C9KFV7_BIOGL</name>
<dbReference type="EnsemblMetazoa" id="BGLB019046-RA">
    <property type="protein sequence ID" value="BGLB019046-PA"/>
    <property type="gene ID" value="BGLB019046"/>
</dbReference>
<gene>
    <name evidence="2" type="primary">106067766</name>
</gene>
<organism evidence="2 3">
    <name type="scientific">Biomphalaria glabrata</name>
    <name type="common">Bloodfluke planorb</name>
    <name type="synonym">Freshwater snail</name>
    <dbReference type="NCBI Taxonomy" id="6526"/>
    <lineage>
        <taxon>Eukaryota</taxon>
        <taxon>Metazoa</taxon>
        <taxon>Spiralia</taxon>
        <taxon>Lophotrochozoa</taxon>
        <taxon>Mollusca</taxon>
        <taxon>Gastropoda</taxon>
        <taxon>Heterobranchia</taxon>
        <taxon>Euthyneura</taxon>
        <taxon>Panpulmonata</taxon>
        <taxon>Hygrophila</taxon>
        <taxon>Lymnaeoidea</taxon>
        <taxon>Planorbidae</taxon>
        <taxon>Biomphalaria</taxon>
    </lineage>
</organism>
<dbReference type="VEuPathDB" id="VectorBase:BGLB019046"/>
<evidence type="ECO:0000313" key="3">
    <source>
        <dbReference type="Proteomes" id="UP000076420"/>
    </source>
</evidence>
<dbReference type="Proteomes" id="UP000076420">
    <property type="component" value="Unassembled WGS sequence"/>
</dbReference>
<dbReference type="STRING" id="6526.A0A2C9KFV7"/>
<dbReference type="VEuPathDB" id="VectorBase:BGLAX_049434"/>
<accession>A0A2C9KFV7</accession>
<evidence type="ECO:0000256" key="1">
    <source>
        <dbReference type="SAM" id="MobiDB-lite"/>
    </source>
</evidence>
<protein>
    <submittedName>
        <fullName evidence="2">Uncharacterized protein</fullName>
    </submittedName>
</protein>
<evidence type="ECO:0000313" key="2">
    <source>
        <dbReference type="EnsemblMetazoa" id="BGLB019046-PA"/>
    </source>
</evidence>
<feature type="compositionally biased region" description="Basic residues" evidence="1">
    <location>
        <begin position="38"/>
        <end position="47"/>
    </location>
</feature>
<reference evidence="2" key="1">
    <citation type="submission" date="2020-05" db="UniProtKB">
        <authorList>
            <consortium name="EnsemblMetazoa"/>
        </authorList>
    </citation>
    <scope>IDENTIFICATION</scope>
    <source>
        <strain evidence="2">BB02</strain>
    </source>
</reference>
<proteinExistence type="predicted"/>